<protein>
    <submittedName>
        <fullName evidence="1">Uncharacterized protein</fullName>
    </submittedName>
</protein>
<reference evidence="1 2" key="1">
    <citation type="submission" date="2013-11" db="EMBL/GenBank/DDBJ databases">
        <title>Opisthorchis viverrini - life in the bile duct.</title>
        <authorList>
            <person name="Young N.D."/>
            <person name="Nagarajan N."/>
            <person name="Lin S.J."/>
            <person name="Korhonen P.K."/>
            <person name="Jex A.R."/>
            <person name="Hall R.S."/>
            <person name="Safavi-Hemami H."/>
            <person name="Kaewkong W."/>
            <person name="Bertrand D."/>
            <person name="Gao S."/>
            <person name="Seet Q."/>
            <person name="Wongkham S."/>
            <person name="Teh B.T."/>
            <person name="Wongkham C."/>
            <person name="Intapan P.M."/>
            <person name="Maleewong W."/>
            <person name="Yang X."/>
            <person name="Hu M."/>
            <person name="Wang Z."/>
            <person name="Hofmann A."/>
            <person name="Sternberg P.W."/>
            <person name="Tan P."/>
            <person name="Wang J."/>
            <person name="Gasser R.B."/>
        </authorList>
    </citation>
    <scope>NUCLEOTIDE SEQUENCE [LARGE SCALE GENOMIC DNA]</scope>
</reference>
<evidence type="ECO:0000313" key="2">
    <source>
        <dbReference type="Proteomes" id="UP000054324"/>
    </source>
</evidence>
<dbReference type="KEGG" id="ovi:T265_07196"/>
<keyword evidence="2" id="KW-1185">Reference proteome</keyword>
<gene>
    <name evidence="1" type="ORF">T265_07196</name>
</gene>
<name>A0A075AC84_OPIVI</name>
<dbReference type="AlphaFoldDB" id="A0A075AC84"/>
<accession>A0A075AC84</accession>
<dbReference type="CTD" id="20321375"/>
<sequence length="71" mass="7966">MFYVFLYTFQHTEIQEFRTVSVSSGGQNQNEYERDITRNGQTGELEAKQHLQSNAGSAPSANPDLLGLVIM</sequence>
<proteinExistence type="predicted"/>
<organism evidence="1 2">
    <name type="scientific">Opisthorchis viverrini</name>
    <name type="common">Southeast Asian liver fluke</name>
    <dbReference type="NCBI Taxonomy" id="6198"/>
    <lineage>
        <taxon>Eukaryota</taxon>
        <taxon>Metazoa</taxon>
        <taxon>Spiralia</taxon>
        <taxon>Lophotrochozoa</taxon>
        <taxon>Platyhelminthes</taxon>
        <taxon>Trematoda</taxon>
        <taxon>Digenea</taxon>
        <taxon>Opisthorchiida</taxon>
        <taxon>Opisthorchiata</taxon>
        <taxon>Opisthorchiidae</taxon>
        <taxon>Opisthorchis</taxon>
    </lineage>
</organism>
<dbReference type="GeneID" id="20321375"/>
<evidence type="ECO:0000313" key="1">
    <source>
        <dbReference type="EMBL" id="KER25319.1"/>
    </source>
</evidence>
<dbReference type="RefSeq" id="XP_009170916.1">
    <property type="nucleotide sequence ID" value="XM_009172652.1"/>
</dbReference>
<dbReference type="EMBL" id="KL596780">
    <property type="protein sequence ID" value="KER25319.1"/>
    <property type="molecule type" value="Genomic_DNA"/>
</dbReference>
<dbReference type="Proteomes" id="UP000054324">
    <property type="component" value="Unassembled WGS sequence"/>
</dbReference>